<dbReference type="Proteomes" id="UP000597459">
    <property type="component" value="Unassembled WGS sequence"/>
</dbReference>
<evidence type="ECO:0000313" key="1">
    <source>
        <dbReference type="EMBL" id="NHO52821.1"/>
    </source>
</evidence>
<accession>A0A967EC26</accession>
<dbReference type="EMBL" id="WOTH01000003">
    <property type="protein sequence ID" value="NHO52821.1"/>
    <property type="molecule type" value="Genomic_DNA"/>
</dbReference>
<sequence length="208" mass="22915">MIRFSSLCSRFSRPSAHRSSPNRRLPLMRFAGVAMALSLPLWLVGCSGEDETTFAPSCPAMHIPAEVGDYYNYSAKGPSFNHLVTHASITKLSGDCLAAGKKTLRTRVAIRMLVRRGPGATSDEFVFPWFLAVVHNDKIVGKHVFSQTVTFPSGQDAMAVDTRLVTVDLPIRPTTDASDYHFEVGFQLSHTQLAYNREHGILASFDAQ</sequence>
<gene>
    <name evidence="1" type="ORF">GOB87_02435</name>
</gene>
<reference evidence="1" key="1">
    <citation type="submission" date="2019-11" db="EMBL/GenBank/DDBJ databases">
        <title>Description of new Acetobacter species.</title>
        <authorList>
            <person name="Cleenwerck I."/>
            <person name="Sombolestani A.S."/>
        </authorList>
    </citation>
    <scope>NUCLEOTIDE SEQUENCE</scope>
    <source>
        <strain evidence="1">LMG 1626</strain>
    </source>
</reference>
<evidence type="ECO:0000313" key="2">
    <source>
        <dbReference type="Proteomes" id="UP000597459"/>
    </source>
</evidence>
<keyword evidence="2" id="KW-1185">Reference proteome</keyword>
<proteinExistence type="predicted"/>
<comment type="caution">
    <text evidence="1">The sequence shown here is derived from an EMBL/GenBank/DDBJ whole genome shotgun (WGS) entry which is preliminary data.</text>
</comment>
<dbReference type="AlphaFoldDB" id="A0A967EC26"/>
<name>A0A967EC26_9PROT</name>
<protein>
    <submittedName>
        <fullName evidence="1">Uncharacterized protein</fullName>
    </submittedName>
</protein>
<organism evidence="1 2">
    <name type="scientific">Acetobacter estunensis</name>
    <dbReference type="NCBI Taxonomy" id="104097"/>
    <lineage>
        <taxon>Bacteria</taxon>
        <taxon>Pseudomonadati</taxon>
        <taxon>Pseudomonadota</taxon>
        <taxon>Alphaproteobacteria</taxon>
        <taxon>Acetobacterales</taxon>
        <taxon>Acetobacteraceae</taxon>
        <taxon>Acetobacter</taxon>
    </lineage>
</organism>